<keyword evidence="5" id="KW-1003">Cell membrane</keyword>
<reference evidence="6 7" key="1">
    <citation type="submission" date="2014-07" db="EMBL/GenBank/DDBJ databases">
        <title>Tepidicaulis marinum gen. nov., sp. nov., a novel marine bacterium denitrifying nitrate to nitrous oxide strictly under microaerobic conditions.</title>
        <authorList>
            <person name="Takeuchi M."/>
            <person name="Yamagishi T."/>
            <person name="Kamagata Y."/>
            <person name="Oshima K."/>
            <person name="Hattori M."/>
            <person name="Katayama T."/>
            <person name="Hanada S."/>
            <person name="Tamaki H."/>
            <person name="Marumo K."/>
            <person name="Maeda H."/>
            <person name="Nedachi M."/>
            <person name="Iwasaki W."/>
            <person name="Suwa Y."/>
            <person name="Sakata S."/>
        </authorList>
    </citation>
    <scope>NUCLEOTIDE SEQUENCE [LARGE SCALE GENOMIC DNA]</scope>
    <source>
        <strain evidence="6 7">MA2</strain>
    </source>
</reference>
<keyword evidence="7" id="KW-1185">Reference proteome</keyword>
<dbReference type="InterPro" id="IPR002781">
    <property type="entry name" value="TM_pro_TauE-like"/>
</dbReference>
<feature type="transmembrane region" description="Helical" evidence="5">
    <location>
        <begin position="256"/>
        <end position="274"/>
    </location>
</feature>
<comment type="caution">
    <text evidence="6">The sequence shown here is derived from an EMBL/GenBank/DDBJ whole genome shotgun (WGS) entry which is preliminary data.</text>
</comment>
<feature type="transmembrane region" description="Helical" evidence="5">
    <location>
        <begin position="156"/>
        <end position="182"/>
    </location>
</feature>
<protein>
    <recommendedName>
        <fullName evidence="5">Probable membrane transporter protein</fullName>
    </recommendedName>
</protein>
<feature type="transmembrane region" description="Helical" evidence="5">
    <location>
        <begin position="96"/>
        <end position="113"/>
    </location>
</feature>
<feature type="transmembrane region" description="Helical" evidence="5">
    <location>
        <begin position="12"/>
        <end position="45"/>
    </location>
</feature>
<evidence type="ECO:0000256" key="4">
    <source>
        <dbReference type="ARBA" id="ARBA00023136"/>
    </source>
</evidence>
<dbReference type="GO" id="GO:0005886">
    <property type="term" value="C:plasma membrane"/>
    <property type="evidence" value="ECO:0007669"/>
    <property type="project" value="UniProtKB-SubCell"/>
</dbReference>
<proteinExistence type="inferred from homology"/>
<comment type="similarity">
    <text evidence="5">Belongs to the 4-toluene sulfonate uptake permease (TSUP) (TC 2.A.102) family.</text>
</comment>
<evidence type="ECO:0000256" key="2">
    <source>
        <dbReference type="ARBA" id="ARBA00022692"/>
    </source>
</evidence>
<evidence type="ECO:0000256" key="5">
    <source>
        <dbReference type="RuleBase" id="RU363041"/>
    </source>
</evidence>
<dbReference type="EMBL" id="BBIO01000007">
    <property type="protein sequence ID" value="GAK45197.1"/>
    <property type="molecule type" value="Genomic_DNA"/>
</dbReference>
<accession>A0A081BAX9</accession>
<dbReference type="Proteomes" id="UP000028702">
    <property type="component" value="Unassembled WGS sequence"/>
</dbReference>
<keyword evidence="3 5" id="KW-1133">Transmembrane helix</keyword>
<dbReference type="Pfam" id="PF01925">
    <property type="entry name" value="TauE"/>
    <property type="match status" value="1"/>
</dbReference>
<dbReference type="AlphaFoldDB" id="A0A081BAX9"/>
<dbReference type="RefSeq" id="WP_045445729.1">
    <property type="nucleotide sequence ID" value="NZ_BBIO01000007.1"/>
</dbReference>
<feature type="transmembrane region" description="Helical" evidence="5">
    <location>
        <begin position="118"/>
        <end position="136"/>
    </location>
</feature>
<feature type="transmembrane region" description="Helical" evidence="5">
    <location>
        <begin position="194"/>
        <end position="215"/>
    </location>
</feature>
<dbReference type="eggNOG" id="COG0730">
    <property type="taxonomic scope" value="Bacteria"/>
</dbReference>
<comment type="subcellular location">
    <subcellularLocation>
        <location evidence="5">Cell membrane</location>
        <topology evidence="5">Multi-pass membrane protein</topology>
    </subcellularLocation>
    <subcellularLocation>
        <location evidence="1">Membrane</location>
        <topology evidence="1">Multi-pass membrane protein</topology>
    </subcellularLocation>
</comment>
<dbReference type="PANTHER" id="PTHR43483:SF3">
    <property type="entry name" value="MEMBRANE TRANSPORTER PROTEIN HI_0806-RELATED"/>
    <property type="match status" value="1"/>
</dbReference>
<sequence>MEFFADYSAAELGLFIAGLLATGIVAGIIAGLLGVGGGIVIVPVLFHVFTAIGLDEAVRMHLAVGTSLATIIATSIRSVRAHHKKGAVDWALLKRWALPMLLGVAAGTSLAAYVNGEVLTAIFATVALLVAFNMAFGRDDWRLGSELPGTAGQGLIAAIIGGLSSMMGIGGGTFGVTVMTLYGKPIHQAVATSAGLGLLISVPGAIGFVLGGWGIETLPPLSLGYVNLIGFALIVPATVLAAPWGANLAHAISRVTLARAFAFFLLITSLRMFYDLWAG</sequence>
<evidence type="ECO:0000313" key="7">
    <source>
        <dbReference type="Proteomes" id="UP000028702"/>
    </source>
</evidence>
<organism evidence="6 7">
    <name type="scientific">Tepidicaulis marinus</name>
    <dbReference type="NCBI Taxonomy" id="1333998"/>
    <lineage>
        <taxon>Bacteria</taxon>
        <taxon>Pseudomonadati</taxon>
        <taxon>Pseudomonadota</taxon>
        <taxon>Alphaproteobacteria</taxon>
        <taxon>Hyphomicrobiales</taxon>
        <taxon>Parvibaculaceae</taxon>
        <taxon>Tepidicaulis</taxon>
    </lineage>
</organism>
<evidence type="ECO:0000256" key="1">
    <source>
        <dbReference type="ARBA" id="ARBA00004141"/>
    </source>
</evidence>
<keyword evidence="4 5" id="KW-0472">Membrane</keyword>
<feature type="transmembrane region" description="Helical" evidence="5">
    <location>
        <begin position="57"/>
        <end position="76"/>
    </location>
</feature>
<dbReference type="STRING" id="1333998.M2A_1696"/>
<keyword evidence="2 5" id="KW-0812">Transmembrane</keyword>
<evidence type="ECO:0000256" key="3">
    <source>
        <dbReference type="ARBA" id="ARBA00022989"/>
    </source>
</evidence>
<gene>
    <name evidence="6" type="ORF">M2A_1696</name>
</gene>
<feature type="transmembrane region" description="Helical" evidence="5">
    <location>
        <begin position="221"/>
        <end position="244"/>
    </location>
</feature>
<evidence type="ECO:0000313" key="6">
    <source>
        <dbReference type="EMBL" id="GAK45197.1"/>
    </source>
</evidence>
<dbReference type="PANTHER" id="PTHR43483">
    <property type="entry name" value="MEMBRANE TRANSPORTER PROTEIN HI_0806-RELATED"/>
    <property type="match status" value="1"/>
</dbReference>
<name>A0A081BAX9_9HYPH</name>